<accession>A0A816TCI7</accession>
<reference evidence="2" key="1">
    <citation type="submission" date="2021-01" db="EMBL/GenBank/DDBJ databases">
        <authorList>
            <consortium name="Genoscope - CEA"/>
            <person name="William W."/>
        </authorList>
    </citation>
    <scope>NUCLEOTIDE SEQUENCE</scope>
</reference>
<dbReference type="Proteomes" id="UP001295469">
    <property type="component" value="Chromosome A05"/>
</dbReference>
<dbReference type="InterPro" id="IPR057987">
    <property type="entry name" value="TPR_RNF123/RKP"/>
</dbReference>
<evidence type="ECO:0000259" key="1">
    <source>
        <dbReference type="Pfam" id="PF25576"/>
    </source>
</evidence>
<name>A0A816TCI7_BRANA</name>
<dbReference type="AlphaFoldDB" id="A0A816TCI7"/>
<dbReference type="EMBL" id="HG994359">
    <property type="protein sequence ID" value="CAF2099256.1"/>
    <property type="molecule type" value="Genomic_DNA"/>
</dbReference>
<evidence type="ECO:0000313" key="2">
    <source>
        <dbReference type="EMBL" id="CAF2099256.1"/>
    </source>
</evidence>
<gene>
    <name evidence="2" type="ORF">DARMORV10_A05P26160.1</name>
</gene>
<dbReference type="Pfam" id="PF25576">
    <property type="entry name" value="TPR_RNF123"/>
    <property type="match status" value="1"/>
</dbReference>
<protein>
    <submittedName>
        <fullName evidence="2">(rape) hypothetical protein</fullName>
    </submittedName>
</protein>
<organism evidence="2">
    <name type="scientific">Brassica napus</name>
    <name type="common">Rape</name>
    <dbReference type="NCBI Taxonomy" id="3708"/>
    <lineage>
        <taxon>Eukaryota</taxon>
        <taxon>Viridiplantae</taxon>
        <taxon>Streptophyta</taxon>
        <taxon>Embryophyta</taxon>
        <taxon>Tracheophyta</taxon>
        <taxon>Spermatophyta</taxon>
        <taxon>Magnoliopsida</taxon>
        <taxon>eudicotyledons</taxon>
        <taxon>Gunneridae</taxon>
        <taxon>Pentapetalae</taxon>
        <taxon>rosids</taxon>
        <taxon>malvids</taxon>
        <taxon>Brassicales</taxon>
        <taxon>Brassicaceae</taxon>
        <taxon>Brassiceae</taxon>
        <taxon>Brassica</taxon>
    </lineage>
</organism>
<proteinExistence type="predicted"/>
<feature type="domain" description="E3 ubiquitin-protein ligase RNF123/RKP TPR repeat" evidence="1">
    <location>
        <begin position="20"/>
        <end position="71"/>
    </location>
</feature>
<sequence length="75" mass="8440">MANSFTFLADLKAGRCSNNEEVQKYQVREICVILELSSNLPRVLEVCTYAIPQAFLDGTDTNPSRLTEKVQMSLK</sequence>